<dbReference type="RefSeq" id="WP_085361535.1">
    <property type="nucleotide sequence ID" value="NZ_NAFD01000193.1"/>
</dbReference>
<sequence length="336" mass="36434">MMKRLIATLAVTTLALTAAVRAEDKPAKVTVGYLNLVNAQLVTKHLGLLAKEMPGVDIKYVKIGGGGDMLRAIAGSDVDFGGLGNPPTAIGATRALPIKGILVINMLDYVESMVVRADKNITSLKDLKGKTVAAPFGSTTHYLLLQALKEEGVDPASMKILDLAPADIAAAWLRGDIDAAWFWEPNLGKAVKNGGKILVTSGEMAKRGYPTWDIGVVMNAFAEKYPSYVDKFIKAECEGIDFWLKNPEKTAEMIAEELSLPLEDAQRMMKGTGMIPCSTQLTEEYLGTSAKKGKFVDTLISTADFLVKQERLPKLLPRADFEAFIQPAYLEKVIGR</sequence>
<dbReference type="SMART" id="SM00062">
    <property type="entry name" value="PBPb"/>
    <property type="match status" value="1"/>
</dbReference>
<dbReference type="PANTHER" id="PTHR30024:SF47">
    <property type="entry name" value="TAURINE-BINDING PERIPLASMIC PROTEIN"/>
    <property type="match status" value="1"/>
</dbReference>
<evidence type="ECO:0000256" key="2">
    <source>
        <dbReference type="ARBA" id="ARBA00010742"/>
    </source>
</evidence>
<feature type="domain" description="Solute-binding protein family 3/N-terminal" evidence="5">
    <location>
        <begin position="28"/>
        <end position="247"/>
    </location>
</feature>
<dbReference type="PANTHER" id="PTHR30024">
    <property type="entry name" value="ALIPHATIC SULFONATES-BINDING PROTEIN-RELATED"/>
    <property type="match status" value="1"/>
</dbReference>
<dbReference type="GO" id="GO:0042597">
    <property type="term" value="C:periplasmic space"/>
    <property type="evidence" value="ECO:0007669"/>
    <property type="project" value="UniProtKB-SubCell"/>
</dbReference>
<comment type="similarity">
    <text evidence="2">Belongs to the bacterial solute-binding protein SsuA/TauA family.</text>
</comment>
<name>A0A1X3GN79_9BRAD</name>
<keyword evidence="3 4" id="KW-0732">Signal</keyword>
<reference evidence="6 7" key="1">
    <citation type="submission" date="2017-03" db="EMBL/GenBank/DDBJ databases">
        <title>Whole genome sequences of fourteen strains of Bradyrhizobium canariense and one strain of Bradyrhizobium japonicum isolated from Lupinus (Papilionoideae: Genisteae) species in Algeria.</title>
        <authorList>
            <person name="Crovadore J."/>
            <person name="Chekireb D."/>
            <person name="Brachmann A."/>
            <person name="Chablais R."/>
            <person name="Cochard B."/>
            <person name="Lefort F."/>
        </authorList>
    </citation>
    <scope>NUCLEOTIDE SEQUENCE [LARGE SCALE GENOMIC DNA]</scope>
    <source>
        <strain evidence="6 7">UBMA195</strain>
    </source>
</reference>
<comment type="caution">
    <text evidence="6">The sequence shown here is derived from an EMBL/GenBank/DDBJ whole genome shotgun (WGS) entry which is preliminary data.</text>
</comment>
<proteinExistence type="inferred from homology"/>
<dbReference type="OrthoDB" id="6788250at2"/>
<evidence type="ECO:0000256" key="4">
    <source>
        <dbReference type="SAM" id="SignalP"/>
    </source>
</evidence>
<dbReference type="EMBL" id="NAFI01000165">
    <property type="protein sequence ID" value="OSJ12676.1"/>
    <property type="molecule type" value="Genomic_DNA"/>
</dbReference>
<evidence type="ECO:0000313" key="7">
    <source>
        <dbReference type="Proteomes" id="UP000193553"/>
    </source>
</evidence>
<dbReference type="CDD" id="cd13560">
    <property type="entry name" value="PBP2_taurine"/>
    <property type="match status" value="1"/>
</dbReference>
<dbReference type="InterPro" id="IPR010068">
    <property type="entry name" value="Peri-bd_TauA"/>
</dbReference>
<evidence type="ECO:0000313" key="6">
    <source>
        <dbReference type="EMBL" id="OSJ12676.1"/>
    </source>
</evidence>
<dbReference type="Pfam" id="PF09084">
    <property type="entry name" value="NMT1"/>
    <property type="match status" value="1"/>
</dbReference>
<feature type="signal peptide" evidence="4">
    <location>
        <begin position="1"/>
        <end position="22"/>
    </location>
</feature>
<dbReference type="AlphaFoldDB" id="A0A1X3GN79"/>
<dbReference type="InterPro" id="IPR015168">
    <property type="entry name" value="SsuA/THI5"/>
</dbReference>
<evidence type="ECO:0000256" key="1">
    <source>
        <dbReference type="ARBA" id="ARBA00004418"/>
    </source>
</evidence>
<organism evidence="6 7">
    <name type="scientific">Bradyrhizobium canariense</name>
    <dbReference type="NCBI Taxonomy" id="255045"/>
    <lineage>
        <taxon>Bacteria</taxon>
        <taxon>Pseudomonadati</taxon>
        <taxon>Pseudomonadota</taxon>
        <taxon>Alphaproteobacteria</taxon>
        <taxon>Hyphomicrobiales</taxon>
        <taxon>Nitrobacteraceae</taxon>
        <taxon>Bradyrhizobium</taxon>
    </lineage>
</organism>
<protein>
    <submittedName>
        <fullName evidence="6">ABC transporter substrate-binding protein</fullName>
    </submittedName>
</protein>
<comment type="subcellular location">
    <subcellularLocation>
        <location evidence="1">Periplasm</location>
    </subcellularLocation>
</comment>
<gene>
    <name evidence="6" type="ORF">BSZ18_12450</name>
</gene>
<dbReference type="Gene3D" id="3.40.190.10">
    <property type="entry name" value="Periplasmic binding protein-like II"/>
    <property type="match status" value="3"/>
</dbReference>
<dbReference type="GO" id="GO:0042918">
    <property type="term" value="P:alkanesulfonate transmembrane transport"/>
    <property type="evidence" value="ECO:0007669"/>
    <property type="project" value="TreeGrafter"/>
</dbReference>
<evidence type="ECO:0000259" key="5">
    <source>
        <dbReference type="SMART" id="SM00062"/>
    </source>
</evidence>
<accession>A0A1X3GN79</accession>
<dbReference type="Proteomes" id="UP000193553">
    <property type="component" value="Unassembled WGS sequence"/>
</dbReference>
<feature type="chain" id="PRO_5011906004" evidence="4">
    <location>
        <begin position="23"/>
        <end position="336"/>
    </location>
</feature>
<dbReference type="SUPFAM" id="SSF53850">
    <property type="entry name" value="Periplasmic binding protein-like II"/>
    <property type="match status" value="1"/>
</dbReference>
<dbReference type="InterPro" id="IPR001638">
    <property type="entry name" value="Solute-binding_3/MltF_N"/>
</dbReference>
<evidence type="ECO:0000256" key="3">
    <source>
        <dbReference type="ARBA" id="ARBA00022729"/>
    </source>
</evidence>